<organism evidence="4 5">
    <name type="scientific">Eimeria necatrix</name>
    <dbReference type="NCBI Taxonomy" id="51315"/>
    <lineage>
        <taxon>Eukaryota</taxon>
        <taxon>Sar</taxon>
        <taxon>Alveolata</taxon>
        <taxon>Apicomplexa</taxon>
        <taxon>Conoidasida</taxon>
        <taxon>Coccidia</taxon>
        <taxon>Eucoccidiorida</taxon>
        <taxon>Eimeriorina</taxon>
        <taxon>Eimeriidae</taxon>
        <taxon>Eimeria</taxon>
    </lineage>
</organism>
<gene>
    <name evidence="4" type="ORF">ENH_00030210</name>
</gene>
<dbReference type="VEuPathDB" id="ToxoDB:ENH_00030210"/>
<dbReference type="SMART" id="SM00240">
    <property type="entry name" value="FHA"/>
    <property type="match status" value="1"/>
</dbReference>
<dbReference type="SUPFAM" id="SSF49879">
    <property type="entry name" value="SMAD/FHA domain"/>
    <property type="match status" value="1"/>
</dbReference>
<keyword evidence="1" id="KW-0175">Coiled coil</keyword>
<dbReference type="Gene3D" id="2.60.200.20">
    <property type="match status" value="1"/>
</dbReference>
<dbReference type="RefSeq" id="XP_013440240.1">
    <property type="nucleotide sequence ID" value="XM_013584786.1"/>
</dbReference>
<accession>U6MIH7</accession>
<dbReference type="Pfam" id="PF00498">
    <property type="entry name" value="FHA"/>
    <property type="match status" value="1"/>
</dbReference>
<evidence type="ECO:0000259" key="3">
    <source>
        <dbReference type="PROSITE" id="PS50006"/>
    </source>
</evidence>
<protein>
    <submittedName>
        <fullName evidence="4">PinA, putative</fullName>
    </submittedName>
</protein>
<feature type="compositionally biased region" description="Low complexity" evidence="2">
    <location>
        <begin position="11"/>
        <end position="29"/>
    </location>
</feature>
<feature type="coiled-coil region" evidence="1">
    <location>
        <begin position="318"/>
        <end position="347"/>
    </location>
</feature>
<keyword evidence="5" id="KW-1185">Reference proteome</keyword>
<dbReference type="Proteomes" id="UP000030754">
    <property type="component" value="Unassembled WGS sequence"/>
</dbReference>
<evidence type="ECO:0000256" key="1">
    <source>
        <dbReference type="SAM" id="Coils"/>
    </source>
</evidence>
<evidence type="ECO:0000313" key="5">
    <source>
        <dbReference type="Proteomes" id="UP000030754"/>
    </source>
</evidence>
<feature type="region of interest" description="Disordered" evidence="2">
    <location>
        <begin position="229"/>
        <end position="255"/>
    </location>
</feature>
<dbReference type="GeneID" id="25473186"/>
<feature type="domain" description="FHA" evidence="3">
    <location>
        <begin position="150"/>
        <end position="202"/>
    </location>
</feature>
<dbReference type="InterPro" id="IPR000253">
    <property type="entry name" value="FHA_dom"/>
</dbReference>
<reference evidence="4" key="2">
    <citation type="submission" date="2013-10" db="EMBL/GenBank/DDBJ databases">
        <authorList>
            <person name="Aslett M."/>
        </authorList>
    </citation>
    <scope>NUCLEOTIDE SEQUENCE [LARGE SCALE GENOMIC DNA]</scope>
    <source>
        <strain evidence="4">Houghton</strain>
    </source>
</reference>
<dbReference type="OrthoDB" id="347644at2759"/>
<feature type="compositionally biased region" description="Low complexity" evidence="2">
    <location>
        <begin position="229"/>
        <end position="244"/>
    </location>
</feature>
<sequence>MEHSHDRRGCSNDSTGSTAGNSSTSNRSNRSSDRCRTSSDPTCRNTLAKDIADKNISRDSTISGTTNTVSSDSIGWAGSITGNYYVPPPWGLTKAGYDALGTSANIGTLEGPAAKAGGTAAAAALPHAVLQVIRQGITIESFRLEQKPYWVIGSNEQADIYYPHPCVSRRHLVLQYSQSAPHSLYAVDLGSSFGTCCNGNALPARQPLLLLGPGVPDAAASFVPYTQTDSDSVRSSDNASSNTSKALLSGDEDDGDESCVFVLGTPGTTNRLFVIGTGKAAETALTLTAQPAARATKPVVAATTARTKAAAGVAPVNAKTAKRELKEQQEEARFLQLVQQQQQLEEKAATAAAAGDEAGAAAAEAAAEAAAAAADALQWQLDSRKRRKAEAFFAAACSFDEDDSFFDRTATAAANTSKGTQQQSKPLDELSIKAALKSLRQEIMELELQKTKGAAAAAIAQGPAAAAVLATKTASATAVAQRIAVSTTATAAADITTQPAAAEEEEDCLDAFMRQTHDALNAEEQQKLQQQIDAKRKQLAEYRKLLRVTKT</sequence>
<feature type="region of interest" description="Disordered" evidence="2">
    <location>
        <begin position="1"/>
        <end position="42"/>
    </location>
</feature>
<proteinExistence type="predicted"/>
<dbReference type="PANTHER" id="PTHR23308">
    <property type="entry name" value="NUCLEAR INHIBITOR OF PROTEIN PHOSPHATASE-1"/>
    <property type="match status" value="1"/>
</dbReference>
<dbReference type="EMBL" id="HG722623">
    <property type="protein sequence ID" value="CDJ62878.1"/>
    <property type="molecule type" value="Genomic_DNA"/>
</dbReference>
<dbReference type="PROSITE" id="PS50006">
    <property type="entry name" value="FHA_DOMAIN"/>
    <property type="match status" value="1"/>
</dbReference>
<dbReference type="InterPro" id="IPR050923">
    <property type="entry name" value="Cell_Proc_Reg/RNA_Proc"/>
</dbReference>
<dbReference type="InterPro" id="IPR008984">
    <property type="entry name" value="SMAD_FHA_dom_sf"/>
</dbReference>
<evidence type="ECO:0000313" key="4">
    <source>
        <dbReference type="EMBL" id="CDJ62878.1"/>
    </source>
</evidence>
<feature type="compositionally biased region" description="Basic and acidic residues" evidence="2">
    <location>
        <begin position="1"/>
        <end position="10"/>
    </location>
</feature>
<name>U6MIH7_9EIME</name>
<dbReference type="AlphaFoldDB" id="U6MIH7"/>
<evidence type="ECO:0000256" key="2">
    <source>
        <dbReference type="SAM" id="MobiDB-lite"/>
    </source>
</evidence>
<reference evidence="4" key="1">
    <citation type="submission" date="2013-10" db="EMBL/GenBank/DDBJ databases">
        <title>Genomic analysis of the causative agents of coccidiosis in chickens.</title>
        <authorList>
            <person name="Reid A.J."/>
            <person name="Blake D."/>
            <person name="Billington K."/>
            <person name="Browne H."/>
            <person name="Dunn M."/>
            <person name="Hung S."/>
            <person name="Kawahara F."/>
            <person name="Miranda-Saavedra D."/>
            <person name="Mourier T."/>
            <person name="Nagra H."/>
            <person name="Otto T.D."/>
            <person name="Rawlings N."/>
            <person name="Sanchez A."/>
            <person name="Sanders M."/>
            <person name="Subramaniam C."/>
            <person name="Tay Y."/>
            <person name="Dear P."/>
            <person name="Doerig C."/>
            <person name="Gruber A."/>
            <person name="Parkinson J."/>
            <person name="Shirley M."/>
            <person name="Wan K.L."/>
            <person name="Berriman M."/>
            <person name="Tomley F."/>
            <person name="Pain A."/>
        </authorList>
    </citation>
    <scope>NUCLEOTIDE SEQUENCE [LARGE SCALE GENOMIC DNA]</scope>
    <source>
        <strain evidence="4">Houghton</strain>
    </source>
</reference>